<reference evidence="6" key="1">
    <citation type="submission" date="2021-02" db="EMBL/GenBank/DDBJ databases">
        <authorList>
            <person name="Nowell W R."/>
        </authorList>
    </citation>
    <scope>NUCLEOTIDE SEQUENCE</scope>
</reference>
<dbReference type="InterPro" id="IPR006073">
    <property type="entry name" value="GTP-bd"/>
</dbReference>
<dbReference type="Gene3D" id="1.10.1580.10">
    <property type="match status" value="1"/>
</dbReference>
<dbReference type="SUPFAM" id="SSF52540">
    <property type="entry name" value="P-loop containing nucleoside triphosphate hydrolases"/>
    <property type="match status" value="1"/>
</dbReference>
<dbReference type="OrthoDB" id="269151at2759"/>
<dbReference type="GO" id="GO:0032543">
    <property type="term" value="P:mitochondrial translation"/>
    <property type="evidence" value="ECO:0007669"/>
    <property type="project" value="TreeGrafter"/>
</dbReference>
<protein>
    <recommendedName>
        <fullName evidence="5">G domain-containing protein</fullName>
    </recommendedName>
</protein>
<dbReference type="EMBL" id="CAJNOO010000008">
    <property type="protein sequence ID" value="CAF0737523.1"/>
    <property type="molecule type" value="Genomic_DNA"/>
</dbReference>
<evidence type="ECO:0000313" key="7">
    <source>
        <dbReference type="EMBL" id="CAF3553182.1"/>
    </source>
</evidence>
<feature type="binding site" evidence="4">
    <location>
        <position position="204"/>
    </location>
    <ligand>
        <name>GTP</name>
        <dbReference type="ChEBI" id="CHEBI:37565"/>
    </ligand>
</feature>
<comment type="caution">
    <text evidence="6">The sequence shown here is derived from an EMBL/GenBank/DDBJ whole genome shotgun (WGS) entry which is preliminary data.</text>
</comment>
<sequence>MKRLTPFRSQFDFQSIRWKDMIRWFPGHMHKGMKDLEESLLRIDGIVELHDARIPHSGRNPELYKRLVGGHKPHVLILNKSDLADPNYLNKSIEYIQIEQPNTQVIHTNLMSIELKELTNIFGRLLQQIVESPRYTRSSTLEYNIVVCGIPNVGKSTFINKLRNLFVNKRSCEQVGANPGVTRTMSEKVKISNRPKVFVRDTPGILEPRLKSANESFRLLLTNSIPIQQRELSDIIADYCLFLLNKYDKQRLYMKYCELDRPTDDILTVLTAIAKLKHCTQVYGNKRGYDLTGAALHFIHEISKGTFGQITFDQDILDEMEKEKSNDTNLFRTNTGRIKKSI</sequence>
<dbReference type="EMBL" id="CAJOAX010000263">
    <property type="protein sequence ID" value="CAF3553182.1"/>
    <property type="molecule type" value="Genomic_DNA"/>
</dbReference>
<dbReference type="GO" id="GO:0005739">
    <property type="term" value="C:mitochondrion"/>
    <property type="evidence" value="ECO:0007669"/>
    <property type="project" value="TreeGrafter"/>
</dbReference>
<keyword evidence="1 4" id="KW-0547">Nucleotide-binding</keyword>
<dbReference type="PANTHER" id="PTHR45782">
    <property type="entry name" value="MITOCHONDRIAL RIBOSOME-ASSOCIATED GTPASE 1"/>
    <property type="match status" value="1"/>
</dbReference>
<dbReference type="GO" id="GO:0003924">
    <property type="term" value="F:GTPase activity"/>
    <property type="evidence" value="ECO:0007669"/>
    <property type="project" value="TreeGrafter"/>
</dbReference>
<dbReference type="Proteomes" id="UP000663823">
    <property type="component" value="Unassembled WGS sequence"/>
</dbReference>
<dbReference type="AlphaFoldDB" id="A0A813NC93"/>
<evidence type="ECO:0000256" key="4">
    <source>
        <dbReference type="PIRSR" id="PIRSR006230-1"/>
    </source>
</evidence>
<dbReference type="Gene3D" id="3.40.50.300">
    <property type="entry name" value="P-loop containing nucleotide triphosphate hydrolases"/>
    <property type="match status" value="1"/>
</dbReference>
<dbReference type="CDD" id="cd01856">
    <property type="entry name" value="YlqF"/>
    <property type="match status" value="1"/>
</dbReference>
<feature type="binding site" evidence="4">
    <location>
        <begin position="152"/>
        <end position="157"/>
    </location>
    <ligand>
        <name>GTP</name>
        <dbReference type="ChEBI" id="CHEBI:37565"/>
    </ligand>
</feature>
<evidence type="ECO:0000313" key="6">
    <source>
        <dbReference type="EMBL" id="CAF0737523.1"/>
    </source>
</evidence>
<dbReference type="GO" id="GO:0005525">
    <property type="term" value="F:GTP binding"/>
    <property type="evidence" value="ECO:0007669"/>
    <property type="project" value="UniProtKB-KW"/>
</dbReference>
<evidence type="ECO:0000256" key="3">
    <source>
        <dbReference type="ARBA" id="ARBA00045284"/>
    </source>
</evidence>
<evidence type="ECO:0000256" key="2">
    <source>
        <dbReference type="ARBA" id="ARBA00023134"/>
    </source>
</evidence>
<dbReference type="InterPro" id="IPR023179">
    <property type="entry name" value="GTP-bd_ortho_bundle_sf"/>
</dbReference>
<accession>A0A813NC93</accession>
<feature type="binding site" evidence="4">
    <location>
        <begin position="79"/>
        <end position="82"/>
    </location>
    <ligand>
        <name>GTP</name>
        <dbReference type="ChEBI" id="CHEBI:37565"/>
    </ligand>
</feature>
<dbReference type="PIRSF" id="PIRSF006230">
    <property type="entry name" value="MG442"/>
    <property type="match status" value="1"/>
</dbReference>
<evidence type="ECO:0000256" key="1">
    <source>
        <dbReference type="ARBA" id="ARBA00022741"/>
    </source>
</evidence>
<gene>
    <name evidence="7" type="ORF">OTI717_LOCUS4410</name>
    <name evidence="6" type="ORF">RFH988_LOCUS532</name>
</gene>
<dbReference type="PANTHER" id="PTHR45782:SF4">
    <property type="entry name" value="MITOCHONDRIAL RIBOSOME-ASSOCIATED GTPASE 1"/>
    <property type="match status" value="1"/>
</dbReference>
<evidence type="ECO:0000259" key="5">
    <source>
        <dbReference type="Pfam" id="PF01926"/>
    </source>
</evidence>
<organism evidence="6 8">
    <name type="scientific">Rotaria sordida</name>
    <dbReference type="NCBI Taxonomy" id="392033"/>
    <lineage>
        <taxon>Eukaryota</taxon>
        <taxon>Metazoa</taxon>
        <taxon>Spiralia</taxon>
        <taxon>Gnathifera</taxon>
        <taxon>Rotifera</taxon>
        <taxon>Eurotatoria</taxon>
        <taxon>Bdelloidea</taxon>
        <taxon>Philodinida</taxon>
        <taxon>Philodinidae</taxon>
        <taxon>Rotaria</taxon>
    </lineage>
</organism>
<keyword evidence="2 4" id="KW-0342">GTP-binding</keyword>
<name>A0A813NC93_9BILA</name>
<evidence type="ECO:0000313" key="8">
    <source>
        <dbReference type="Proteomes" id="UP000663882"/>
    </source>
</evidence>
<dbReference type="Proteomes" id="UP000663882">
    <property type="component" value="Unassembled WGS sequence"/>
</dbReference>
<proteinExistence type="predicted"/>
<dbReference type="InterPro" id="IPR016478">
    <property type="entry name" value="GTPase_MTG1"/>
</dbReference>
<feature type="domain" description="G" evidence="5">
    <location>
        <begin position="145"/>
        <end position="245"/>
    </location>
</feature>
<dbReference type="PRINTS" id="PR00326">
    <property type="entry name" value="GTP1OBG"/>
</dbReference>
<dbReference type="Pfam" id="PF01926">
    <property type="entry name" value="MMR_HSR1"/>
    <property type="match status" value="1"/>
</dbReference>
<dbReference type="InterPro" id="IPR027417">
    <property type="entry name" value="P-loop_NTPase"/>
</dbReference>
<comment type="function">
    <text evidence="3">Plays a role in the regulation of the mitochondrial ribosome assembly and of translational activity. Displays mitochondrial GTPase activity.</text>
</comment>